<reference evidence="2" key="1">
    <citation type="submission" date="2021-02" db="EMBL/GenBank/DDBJ databases">
        <authorList>
            <person name="Dougan E. K."/>
            <person name="Rhodes N."/>
            <person name="Thang M."/>
            <person name="Chan C."/>
        </authorList>
    </citation>
    <scope>NUCLEOTIDE SEQUENCE</scope>
</reference>
<sequence>MCLMGGMVSLVLLAFMVLVFWLVYVELPRRLEVFDVDFLRSCSFLWARFRPGAEAFAGAFLVRNALIVVSPLLPSSFASLFFIKVLLYTSFCAVAFFKPLRTMAALYLELVIHAAFLVILDMGMLFMPTEESALVMVACVLISSSVVLIILSMVAHALFRKCRSKYRKQFQFFISHQKSAAGSLARLFKIELSKCGFRSFIDCDDLTDLTRLFLYVSQDVETLVVLGSGNFLTRKWCVGEIVTARLHNVTTLLVALPDFTMPDERFIALYDSMVPNIKELAAYGIGMPEIHETLLWLQSLERFDLKSFDSDPIPGAISWLTGGATKWTRKGSDLPMMRVVSNLSECLILCDAANMEAMAAAQVLFALLGAKMIGLSLKKTLRVLRTGDIVDSEDVHALLLCTEGCLESRQMASWLLQLSFCSSFVLPVLAEDSFQIPFGHELNDEFNEEFDEPENFATSP</sequence>
<feature type="transmembrane region" description="Helical" evidence="1">
    <location>
        <begin position="79"/>
        <end position="97"/>
    </location>
</feature>
<organism evidence="2 3">
    <name type="scientific">Symbiodinium natans</name>
    <dbReference type="NCBI Taxonomy" id="878477"/>
    <lineage>
        <taxon>Eukaryota</taxon>
        <taxon>Sar</taxon>
        <taxon>Alveolata</taxon>
        <taxon>Dinophyceae</taxon>
        <taxon>Suessiales</taxon>
        <taxon>Symbiodiniaceae</taxon>
        <taxon>Symbiodinium</taxon>
    </lineage>
</organism>
<accession>A0A812UW86</accession>
<evidence type="ECO:0000313" key="3">
    <source>
        <dbReference type="Proteomes" id="UP000604046"/>
    </source>
</evidence>
<keyword evidence="1" id="KW-1133">Transmembrane helix</keyword>
<evidence type="ECO:0000256" key="1">
    <source>
        <dbReference type="SAM" id="Phobius"/>
    </source>
</evidence>
<name>A0A812UW86_9DINO</name>
<keyword evidence="1" id="KW-0812">Transmembrane</keyword>
<keyword evidence="3" id="KW-1185">Reference proteome</keyword>
<proteinExistence type="predicted"/>
<evidence type="ECO:0008006" key="4">
    <source>
        <dbReference type="Google" id="ProtNLM"/>
    </source>
</evidence>
<keyword evidence="1" id="KW-0472">Membrane</keyword>
<dbReference type="SUPFAM" id="SSF52200">
    <property type="entry name" value="Toll/Interleukin receptor TIR domain"/>
    <property type="match status" value="1"/>
</dbReference>
<protein>
    <recommendedName>
        <fullName evidence="4">TIR domain-containing protein</fullName>
    </recommendedName>
</protein>
<dbReference type="AlphaFoldDB" id="A0A812UW86"/>
<evidence type="ECO:0000313" key="2">
    <source>
        <dbReference type="EMBL" id="CAE7587528.1"/>
    </source>
</evidence>
<gene>
    <name evidence="2" type="ORF">SNAT2548_LOCUS33484</name>
</gene>
<dbReference type="EMBL" id="CAJNDS010002759">
    <property type="protein sequence ID" value="CAE7587528.1"/>
    <property type="molecule type" value="Genomic_DNA"/>
</dbReference>
<comment type="caution">
    <text evidence="2">The sequence shown here is derived from an EMBL/GenBank/DDBJ whole genome shotgun (WGS) entry which is preliminary data.</text>
</comment>
<dbReference type="Gene3D" id="3.40.50.10140">
    <property type="entry name" value="Toll/interleukin-1 receptor homology (TIR) domain"/>
    <property type="match status" value="1"/>
</dbReference>
<dbReference type="InterPro" id="IPR035897">
    <property type="entry name" value="Toll_tir_struct_dom_sf"/>
</dbReference>
<dbReference type="Proteomes" id="UP000604046">
    <property type="component" value="Unassembled WGS sequence"/>
</dbReference>
<feature type="transmembrane region" description="Helical" evidence="1">
    <location>
        <begin position="104"/>
        <end position="127"/>
    </location>
</feature>
<feature type="transmembrane region" description="Helical" evidence="1">
    <location>
        <begin position="133"/>
        <end position="159"/>
    </location>
</feature>
<dbReference type="OrthoDB" id="417871at2759"/>
<feature type="transmembrane region" description="Helical" evidence="1">
    <location>
        <begin position="6"/>
        <end position="25"/>
    </location>
</feature>